<organism evidence="6 7">
    <name type="scientific">Nocardioides yefusunii</name>
    <dbReference type="NCBI Taxonomy" id="2500546"/>
    <lineage>
        <taxon>Bacteria</taxon>
        <taxon>Bacillati</taxon>
        <taxon>Actinomycetota</taxon>
        <taxon>Actinomycetes</taxon>
        <taxon>Propionibacteriales</taxon>
        <taxon>Nocardioidaceae</taxon>
        <taxon>Nocardioides</taxon>
    </lineage>
</organism>
<feature type="domain" description="Methyltransferase type 11" evidence="5">
    <location>
        <begin position="44"/>
        <end position="133"/>
    </location>
</feature>
<dbReference type="SUPFAM" id="SSF53335">
    <property type="entry name" value="S-adenosyl-L-methionine-dependent methyltransferases"/>
    <property type="match status" value="1"/>
</dbReference>
<proteinExistence type="inferred from homology"/>
<evidence type="ECO:0000256" key="4">
    <source>
        <dbReference type="SAM" id="MobiDB-lite"/>
    </source>
</evidence>
<dbReference type="InterPro" id="IPR029063">
    <property type="entry name" value="SAM-dependent_MTases_sf"/>
</dbReference>
<feature type="compositionally biased region" description="Polar residues" evidence="4">
    <location>
        <begin position="1"/>
        <end position="13"/>
    </location>
</feature>
<dbReference type="GO" id="GO:0008168">
    <property type="term" value="F:methyltransferase activity"/>
    <property type="evidence" value="ECO:0007669"/>
    <property type="project" value="UniProtKB-KW"/>
</dbReference>
<evidence type="ECO:0000259" key="5">
    <source>
        <dbReference type="Pfam" id="PF08241"/>
    </source>
</evidence>
<evidence type="ECO:0000256" key="3">
    <source>
        <dbReference type="ARBA" id="ARBA00022679"/>
    </source>
</evidence>
<evidence type="ECO:0000313" key="6">
    <source>
        <dbReference type="EMBL" id="MFC6153902.1"/>
    </source>
</evidence>
<gene>
    <name evidence="6" type="ORF">ACFPWU_09555</name>
</gene>
<comment type="caution">
    <text evidence="6">The sequence shown here is derived from an EMBL/GenBank/DDBJ whole genome shotgun (WGS) entry which is preliminary data.</text>
</comment>
<dbReference type="Proteomes" id="UP001596098">
    <property type="component" value="Unassembled WGS sequence"/>
</dbReference>
<sequence length="374" mass="41168">MTDQQPTQESLNARQRAGAHAHGRPGHPLEVARWLVPGEHKHVLEVGAGIGLLTEQIKAAGHAVHAVDRDPALLDALQERLPGVHVTEGTLEQLDVADRSVDQVVCSTAFTSFDHETVLPVIARALRSGGHLSVVWHERDTRIPWVRRLGAFLEGPAGSRDNEAHLHDVVDVLQASTLFSFVEQESFTYWQQVNSGTVADLVLSRSWVWELSEAERAKAVAEVTAFYDDYGRGMDGMQLPYVVRCVRTQVVHQPGLFDDGSDALPLLEDSQPEHAELPEPEAAITDGQEISGNDDVEQTREHRGLGRSLRAAALHPFDDVEATAERPAIMDDPTTAVHEPYGGATGEAAPRTRYDRDLFRSDGTDTDMLLIDFR</sequence>
<dbReference type="RefSeq" id="WP_164878657.1">
    <property type="nucleotide sequence ID" value="NZ_CP034929.1"/>
</dbReference>
<feature type="region of interest" description="Disordered" evidence="4">
    <location>
        <begin position="1"/>
        <end position="26"/>
    </location>
</feature>
<name>A0ABW1QYI2_9ACTN</name>
<keyword evidence="3 6" id="KW-0808">Transferase</keyword>
<protein>
    <submittedName>
        <fullName evidence="6">Class I SAM-dependent methyltransferase</fullName>
        <ecNumber evidence="6">2.1.1.-</ecNumber>
    </submittedName>
</protein>
<reference evidence="7" key="1">
    <citation type="journal article" date="2019" name="Int. J. Syst. Evol. Microbiol.">
        <title>The Global Catalogue of Microorganisms (GCM) 10K type strain sequencing project: providing services to taxonomists for standard genome sequencing and annotation.</title>
        <authorList>
            <consortium name="The Broad Institute Genomics Platform"/>
            <consortium name="The Broad Institute Genome Sequencing Center for Infectious Disease"/>
            <person name="Wu L."/>
            <person name="Ma J."/>
        </authorList>
    </citation>
    <scope>NUCLEOTIDE SEQUENCE [LARGE SCALE GENOMIC DNA]</scope>
    <source>
        <strain evidence="7">DFY28</strain>
    </source>
</reference>
<evidence type="ECO:0000313" key="7">
    <source>
        <dbReference type="Proteomes" id="UP001596098"/>
    </source>
</evidence>
<keyword evidence="7" id="KW-1185">Reference proteome</keyword>
<dbReference type="Gene3D" id="3.40.50.150">
    <property type="entry name" value="Vaccinia Virus protein VP39"/>
    <property type="match status" value="1"/>
</dbReference>
<keyword evidence="2 6" id="KW-0489">Methyltransferase</keyword>
<dbReference type="PANTHER" id="PTHR44942">
    <property type="entry name" value="METHYLTRANSF_11 DOMAIN-CONTAINING PROTEIN"/>
    <property type="match status" value="1"/>
</dbReference>
<comment type="similarity">
    <text evidence="1">Belongs to the methyltransferase superfamily.</text>
</comment>
<accession>A0ABW1QYI2</accession>
<dbReference type="EC" id="2.1.1.-" evidence="6"/>
<dbReference type="InterPro" id="IPR051052">
    <property type="entry name" value="Diverse_substrate_MTase"/>
</dbReference>
<evidence type="ECO:0000256" key="1">
    <source>
        <dbReference type="ARBA" id="ARBA00008361"/>
    </source>
</evidence>
<evidence type="ECO:0000256" key="2">
    <source>
        <dbReference type="ARBA" id="ARBA00022603"/>
    </source>
</evidence>
<dbReference type="Pfam" id="PF08241">
    <property type="entry name" value="Methyltransf_11"/>
    <property type="match status" value="1"/>
</dbReference>
<dbReference type="PANTHER" id="PTHR44942:SF4">
    <property type="entry name" value="METHYLTRANSFERASE TYPE 11 DOMAIN-CONTAINING PROTEIN"/>
    <property type="match status" value="1"/>
</dbReference>
<dbReference type="CDD" id="cd02440">
    <property type="entry name" value="AdoMet_MTases"/>
    <property type="match status" value="1"/>
</dbReference>
<dbReference type="EMBL" id="JBHSQI010000005">
    <property type="protein sequence ID" value="MFC6153902.1"/>
    <property type="molecule type" value="Genomic_DNA"/>
</dbReference>
<dbReference type="GO" id="GO:0032259">
    <property type="term" value="P:methylation"/>
    <property type="evidence" value="ECO:0007669"/>
    <property type="project" value="UniProtKB-KW"/>
</dbReference>
<dbReference type="InterPro" id="IPR013216">
    <property type="entry name" value="Methyltransf_11"/>
</dbReference>